<feature type="domain" description="Thioester reductase (TE)" evidence="12">
    <location>
        <begin position="23"/>
        <end position="292"/>
    </location>
</feature>
<keyword evidence="6 10" id="KW-1133">Transmembrane helix</keyword>
<evidence type="ECO:0000313" key="13">
    <source>
        <dbReference type="Proteomes" id="UP000515204"/>
    </source>
</evidence>
<accession>A0A6P3XJK2</accession>
<comment type="function">
    <text evidence="10">Catalyzes the reduction of fatty acyl-CoA to fatty alcohols.</text>
</comment>
<keyword evidence="13" id="KW-1185">Reference proteome</keyword>
<protein>
    <recommendedName>
        <fullName evidence="10">Fatty acyl-CoA reductase</fullName>
        <ecNumber evidence="10">1.2.1.84</ecNumber>
    </recommendedName>
</protein>
<dbReference type="InterPro" id="IPR026055">
    <property type="entry name" value="FAR"/>
</dbReference>
<evidence type="ECO:0000313" key="14">
    <source>
        <dbReference type="RefSeq" id="XP_014478610.1"/>
    </source>
</evidence>
<dbReference type="SUPFAM" id="SSF51735">
    <property type="entry name" value="NAD(P)-binding Rossmann-fold domains"/>
    <property type="match status" value="1"/>
</dbReference>
<dbReference type="EC" id="1.2.1.84" evidence="10"/>
<evidence type="ECO:0000256" key="9">
    <source>
        <dbReference type="ARBA" id="ARBA00052530"/>
    </source>
</evidence>
<dbReference type="GO" id="GO:0035336">
    <property type="term" value="P:long-chain fatty-acyl-CoA metabolic process"/>
    <property type="evidence" value="ECO:0007669"/>
    <property type="project" value="TreeGrafter"/>
</dbReference>
<dbReference type="InterPro" id="IPR033640">
    <property type="entry name" value="FAR_C"/>
</dbReference>
<keyword evidence="7 10" id="KW-0443">Lipid metabolism</keyword>
<proteinExistence type="inferred from homology"/>
<evidence type="ECO:0000256" key="1">
    <source>
        <dbReference type="ARBA" id="ARBA00004141"/>
    </source>
</evidence>
<gene>
    <name evidence="14" type="primary">LOC106746485</name>
</gene>
<dbReference type="CDD" id="cd05236">
    <property type="entry name" value="FAR-N_SDR_e"/>
    <property type="match status" value="1"/>
</dbReference>
<organism evidence="13 14">
    <name type="scientific">Dinoponera quadriceps</name>
    <name type="common">South American ant</name>
    <dbReference type="NCBI Taxonomy" id="609295"/>
    <lineage>
        <taxon>Eukaryota</taxon>
        <taxon>Metazoa</taxon>
        <taxon>Ecdysozoa</taxon>
        <taxon>Arthropoda</taxon>
        <taxon>Hexapoda</taxon>
        <taxon>Insecta</taxon>
        <taxon>Pterygota</taxon>
        <taxon>Neoptera</taxon>
        <taxon>Endopterygota</taxon>
        <taxon>Hymenoptera</taxon>
        <taxon>Apocrita</taxon>
        <taxon>Aculeata</taxon>
        <taxon>Formicoidea</taxon>
        <taxon>Formicidae</taxon>
        <taxon>Ponerinae</taxon>
        <taxon>Ponerini</taxon>
        <taxon>Dinoponera</taxon>
    </lineage>
</organism>
<dbReference type="CDD" id="cd09071">
    <property type="entry name" value="FAR_C"/>
    <property type="match status" value="1"/>
</dbReference>
<dbReference type="PANTHER" id="PTHR11011:SF24">
    <property type="entry name" value="FATTY ACYL-COA REDUCTASE"/>
    <property type="match status" value="1"/>
</dbReference>
<dbReference type="GO" id="GO:0080019">
    <property type="term" value="F:alcohol-forming very long-chain fatty acyl-CoA reductase activity"/>
    <property type="evidence" value="ECO:0007669"/>
    <property type="project" value="InterPro"/>
</dbReference>
<dbReference type="InterPro" id="IPR013120">
    <property type="entry name" value="FAR_NAD-bd"/>
</dbReference>
<evidence type="ECO:0000256" key="8">
    <source>
        <dbReference type="ARBA" id="ARBA00023136"/>
    </source>
</evidence>
<dbReference type="OrthoDB" id="7543084at2759"/>
<keyword evidence="5 10" id="KW-0521">NADP</keyword>
<evidence type="ECO:0000256" key="3">
    <source>
        <dbReference type="ARBA" id="ARBA00022516"/>
    </source>
</evidence>
<keyword evidence="8 10" id="KW-0472">Membrane</keyword>
<dbReference type="Gene3D" id="3.40.50.720">
    <property type="entry name" value="NAD(P)-binding Rossmann-like Domain"/>
    <property type="match status" value="1"/>
</dbReference>
<feature type="domain" description="Fatty acyl-CoA reductase C-terminal" evidence="11">
    <location>
        <begin position="368"/>
        <end position="463"/>
    </location>
</feature>
<evidence type="ECO:0000256" key="2">
    <source>
        <dbReference type="ARBA" id="ARBA00005928"/>
    </source>
</evidence>
<dbReference type="FunFam" id="3.40.50.720:FF:000143">
    <property type="entry name" value="Fatty acyl-CoA reductase"/>
    <property type="match status" value="1"/>
</dbReference>
<dbReference type="GO" id="GO:0102965">
    <property type="term" value="F:alcohol-forming long-chain fatty acyl-CoA reductase activity"/>
    <property type="evidence" value="ECO:0007669"/>
    <property type="project" value="UniProtKB-EC"/>
</dbReference>
<dbReference type="GO" id="GO:0005777">
    <property type="term" value="C:peroxisome"/>
    <property type="evidence" value="ECO:0007669"/>
    <property type="project" value="TreeGrafter"/>
</dbReference>
<evidence type="ECO:0000256" key="7">
    <source>
        <dbReference type="ARBA" id="ARBA00023098"/>
    </source>
</evidence>
<dbReference type="KEGG" id="dqu:106746485"/>
<dbReference type="GeneID" id="106746485"/>
<feature type="transmembrane region" description="Helical" evidence="10">
    <location>
        <begin position="359"/>
        <end position="382"/>
    </location>
</feature>
<evidence type="ECO:0000259" key="11">
    <source>
        <dbReference type="Pfam" id="PF03015"/>
    </source>
</evidence>
<reference evidence="14" key="1">
    <citation type="submission" date="2025-08" db="UniProtKB">
        <authorList>
            <consortium name="RefSeq"/>
        </authorList>
    </citation>
    <scope>IDENTIFICATION</scope>
</reference>
<dbReference type="InterPro" id="IPR036291">
    <property type="entry name" value="NAD(P)-bd_dom_sf"/>
</dbReference>
<comment type="similarity">
    <text evidence="2 10">Belongs to the fatty acyl-CoA reductase family.</text>
</comment>
<sequence length="502" mass="57074">MDKNAIHPAFSLPSFYAGRNVFITGATGFLGKVLVEKLLRSCPDVGEIFLLIRPKKGVNIDERLRQMLTNPLFDTLRHAQPNCFDKLIPVEGDISLENLGLSAADTDTLIEKTSIIFHVAANVKFDNTLKNVVFRNVRSTRDICILGGRMKNLTVLLYVSTAYSHVDKLVIDEIAYPTEVDWRKTIQTVEALDEEILEVFKAKYIDKMPNHYVFTKRLAEQIIIDYSGSLPCVICRPSIVTPTLNDPVKGWLDNFNGPILMLIGTAKGILRLIQAEITTKNNYVPVDIVVKALIAAAWKRGSKMTNTQDNLPVVYNCVANHFKCPTLTMMQDIGITISKKIPMDGVIWLPNAIVTTNRLFSYLLVILLHVIPAVFIDGLLFLSGRRPRLLNLQRKSFVTNQTMLYFLQNEWEIRNTKMLSLSDEVPTNDQQTFGYATDLIYNYDMLTYMENGMIGSKIYLLKESMDQLEAAKSHYNRMIWIDRIARTLIGIFFMWVIYGIIV</sequence>
<name>A0A6P3XJK2_DINQU</name>
<comment type="subcellular location">
    <subcellularLocation>
        <location evidence="1">Membrane</location>
        <topology evidence="1">Multi-pass membrane protein</topology>
    </subcellularLocation>
</comment>
<keyword evidence="3 10" id="KW-0444">Lipid biosynthesis</keyword>
<keyword evidence="10" id="KW-0560">Oxidoreductase</keyword>
<dbReference type="AlphaFoldDB" id="A0A6P3XJK2"/>
<dbReference type="Proteomes" id="UP000515204">
    <property type="component" value="Unplaced"/>
</dbReference>
<evidence type="ECO:0000256" key="10">
    <source>
        <dbReference type="RuleBase" id="RU363097"/>
    </source>
</evidence>
<evidence type="ECO:0000256" key="5">
    <source>
        <dbReference type="ARBA" id="ARBA00022857"/>
    </source>
</evidence>
<keyword evidence="4 10" id="KW-0812">Transmembrane</keyword>
<dbReference type="RefSeq" id="XP_014478610.1">
    <property type="nucleotide sequence ID" value="XM_014623124.1"/>
</dbReference>
<dbReference type="GO" id="GO:0016020">
    <property type="term" value="C:membrane"/>
    <property type="evidence" value="ECO:0007669"/>
    <property type="project" value="UniProtKB-SubCell"/>
</dbReference>
<evidence type="ECO:0000256" key="6">
    <source>
        <dbReference type="ARBA" id="ARBA00022989"/>
    </source>
</evidence>
<evidence type="ECO:0000256" key="4">
    <source>
        <dbReference type="ARBA" id="ARBA00022692"/>
    </source>
</evidence>
<comment type="catalytic activity">
    <reaction evidence="9 10">
        <text>a long-chain fatty acyl-CoA + 2 NADPH + 2 H(+) = a long-chain primary fatty alcohol + 2 NADP(+) + CoA</text>
        <dbReference type="Rhea" id="RHEA:52716"/>
        <dbReference type="ChEBI" id="CHEBI:15378"/>
        <dbReference type="ChEBI" id="CHEBI:57287"/>
        <dbReference type="ChEBI" id="CHEBI:57783"/>
        <dbReference type="ChEBI" id="CHEBI:58349"/>
        <dbReference type="ChEBI" id="CHEBI:77396"/>
        <dbReference type="ChEBI" id="CHEBI:83139"/>
        <dbReference type="EC" id="1.2.1.84"/>
    </reaction>
</comment>
<evidence type="ECO:0000259" key="12">
    <source>
        <dbReference type="Pfam" id="PF07993"/>
    </source>
</evidence>
<dbReference type="Pfam" id="PF03015">
    <property type="entry name" value="Sterile"/>
    <property type="match status" value="1"/>
</dbReference>
<feature type="transmembrane region" description="Helical" evidence="10">
    <location>
        <begin position="484"/>
        <end position="501"/>
    </location>
</feature>
<dbReference type="Pfam" id="PF07993">
    <property type="entry name" value="NAD_binding_4"/>
    <property type="match status" value="1"/>
</dbReference>
<dbReference type="PANTHER" id="PTHR11011">
    <property type="entry name" value="MALE STERILITY PROTEIN 2-RELATED"/>
    <property type="match status" value="1"/>
</dbReference>